<keyword evidence="4" id="KW-1185">Reference proteome</keyword>
<organism evidence="3 4">
    <name type="scientific">Kitasatospora purpeofusca</name>
    <dbReference type="NCBI Taxonomy" id="67352"/>
    <lineage>
        <taxon>Bacteria</taxon>
        <taxon>Bacillati</taxon>
        <taxon>Actinomycetota</taxon>
        <taxon>Actinomycetes</taxon>
        <taxon>Kitasatosporales</taxon>
        <taxon>Streptomycetaceae</taxon>
        <taxon>Kitasatospora</taxon>
    </lineage>
</organism>
<keyword evidence="2" id="KW-0812">Transmembrane</keyword>
<protein>
    <submittedName>
        <fullName evidence="3">Uncharacterized protein</fullName>
    </submittedName>
</protein>
<accession>A0ABZ1UBH0</accession>
<sequence length="451" mass="49067">MLGHTPFATGAAMSSPTSPPRARWGPSRIVAAVLAAALFVLAGVAATGIDDPVHEVMQHGHRLAVVLTCSVAGLALLAWLLLRPRPDRPSTLGWFSVSVSVLCLLATVLVWAAAAADDTLTGTPGTMVTTQAAATSYLRDDGHDGMQQIPTGVAIQTAQFTDANNIRLTGYLWQRLPADADTKTANLDLPAAVDGGATEQVYLHTNSDNTKTVGWKLRTTLREQFDYTRYPLDRQVIWSTMWPRTPGTVLVPDFAAYPPWEPEQNLGLYTGMVTGEWRTHFSAFSMGESTTRSTLGSTDTTTDATIPTLHFSAGVTREFLNPLLDRLVPLMVITLLVFASLFVVTTDNDRRSLAGFSTWTVIGFCGAMMLVVAVQHSSLRSTTGSTGVVYAEYFYFILYLVIALVAFNVVEYTSTRRFAFLDWNGNMAARLLYWPVVTTLLLATTVAVFLL</sequence>
<feature type="transmembrane region" description="Helical" evidence="2">
    <location>
        <begin position="353"/>
        <end position="373"/>
    </location>
</feature>
<keyword evidence="2" id="KW-1133">Transmembrane helix</keyword>
<feature type="transmembrane region" description="Helical" evidence="2">
    <location>
        <begin position="393"/>
        <end position="410"/>
    </location>
</feature>
<feature type="transmembrane region" description="Helical" evidence="2">
    <location>
        <begin position="431"/>
        <end position="450"/>
    </location>
</feature>
<evidence type="ECO:0000313" key="3">
    <source>
        <dbReference type="EMBL" id="WUQ87434.1"/>
    </source>
</evidence>
<reference evidence="3" key="1">
    <citation type="submission" date="2022-10" db="EMBL/GenBank/DDBJ databases">
        <title>The complete genomes of actinobacterial strains from the NBC collection.</title>
        <authorList>
            <person name="Joergensen T.S."/>
            <person name="Alvarez Arevalo M."/>
            <person name="Sterndorff E.B."/>
            <person name="Faurdal D."/>
            <person name="Vuksanovic O."/>
            <person name="Mourched A.-S."/>
            <person name="Charusanti P."/>
            <person name="Shaw S."/>
            <person name="Blin K."/>
            <person name="Weber T."/>
        </authorList>
    </citation>
    <scope>NUCLEOTIDE SEQUENCE</scope>
    <source>
        <strain evidence="3">NBC_00222</strain>
    </source>
</reference>
<dbReference type="RefSeq" id="WP_328957992.1">
    <property type="nucleotide sequence ID" value="NZ_CP108110.1"/>
</dbReference>
<gene>
    <name evidence="3" type="ORF">OHA16_33385</name>
</gene>
<feature type="region of interest" description="Disordered" evidence="1">
    <location>
        <begin position="1"/>
        <end position="22"/>
    </location>
</feature>
<name>A0ABZ1UBH0_9ACTN</name>
<evidence type="ECO:0000256" key="2">
    <source>
        <dbReference type="SAM" id="Phobius"/>
    </source>
</evidence>
<evidence type="ECO:0000313" key="4">
    <source>
        <dbReference type="Proteomes" id="UP001432222"/>
    </source>
</evidence>
<proteinExistence type="predicted"/>
<feature type="transmembrane region" description="Helical" evidence="2">
    <location>
        <begin position="327"/>
        <end position="346"/>
    </location>
</feature>
<feature type="transmembrane region" description="Helical" evidence="2">
    <location>
        <begin position="94"/>
        <end position="114"/>
    </location>
</feature>
<feature type="transmembrane region" description="Helical" evidence="2">
    <location>
        <begin position="29"/>
        <end position="49"/>
    </location>
</feature>
<dbReference type="EMBL" id="CP108110">
    <property type="protein sequence ID" value="WUQ87434.1"/>
    <property type="molecule type" value="Genomic_DNA"/>
</dbReference>
<dbReference type="Proteomes" id="UP001432222">
    <property type="component" value="Chromosome"/>
</dbReference>
<evidence type="ECO:0000256" key="1">
    <source>
        <dbReference type="SAM" id="MobiDB-lite"/>
    </source>
</evidence>
<keyword evidence="2" id="KW-0472">Membrane</keyword>
<feature type="transmembrane region" description="Helical" evidence="2">
    <location>
        <begin position="61"/>
        <end position="82"/>
    </location>
</feature>